<evidence type="ECO:0000256" key="1">
    <source>
        <dbReference type="ARBA" id="ARBA00004141"/>
    </source>
</evidence>
<keyword evidence="3 5" id="KW-1133">Transmembrane helix</keyword>
<accession>A0ABR1KMG3</accession>
<dbReference type="InterPro" id="IPR050524">
    <property type="entry name" value="APC_YAT"/>
</dbReference>
<feature type="transmembrane region" description="Helical" evidence="5">
    <location>
        <begin position="389"/>
        <end position="408"/>
    </location>
</feature>
<dbReference type="PANTHER" id="PTHR43341">
    <property type="entry name" value="AMINO ACID PERMEASE"/>
    <property type="match status" value="1"/>
</dbReference>
<evidence type="ECO:0000256" key="5">
    <source>
        <dbReference type="SAM" id="Phobius"/>
    </source>
</evidence>
<dbReference type="EMBL" id="JBBPHU010000006">
    <property type="protein sequence ID" value="KAK7516467.1"/>
    <property type="molecule type" value="Genomic_DNA"/>
</dbReference>
<comment type="subcellular location">
    <subcellularLocation>
        <location evidence="1">Membrane</location>
        <topology evidence="1">Multi-pass membrane protein</topology>
    </subcellularLocation>
</comment>
<evidence type="ECO:0000313" key="7">
    <source>
        <dbReference type="EMBL" id="KAK7516467.1"/>
    </source>
</evidence>
<dbReference type="Pfam" id="PF00324">
    <property type="entry name" value="AA_permease"/>
    <property type="match status" value="2"/>
</dbReference>
<feature type="transmembrane region" description="Helical" evidence="5">
    <location>
        <begin position="121"/>
        <end position="142"/>
    </location>
</feature>
<feature type="transmembrane region" description="Helical" evidence="5">
    <location>
        <begin position="420"/>
        <end position="437"/>
    </location>
</feature>
<feature type="domain" description="Amino acid permease/ SLC12A" evidence="6">
    <location>
        <begin position="337"/>
        <end position="446"/>
    </location>
</feature>
<sequence>MSELQKSLVNHIQFIALGGTIGTGFFLCIGKIFATSGLLSLLLGYTFTGLAVFGMMQCLGEMATWLPLPGALPQYCARYVDPAIGFAVGWNTWYQSSITLCAEFSAAAVVIGLWDDEINQAAWITIIIVVVVSLNIFAVAIYGEDEFIFASIKIITIIGLLILALCIDLGAGKEGRLEFRYWNSPGAMREYIGSGATGRFLGLSATLINAAFSYGGVEMVAVAAGEAENPRVNIPKAVRPVFWRILFFYTLDSLAIGVLVLYDDPHLLDANAVGAAQSPWVIAINRAGISALPSIINAVIPTTASSFANAFLFTGSRYFFAPAQNEQAPRFLLKCRADTVFQWFQNLTTISQLCSWCAILVAYIRFRAALIAQNVDRSTLVFRSRGQRYLTYAALSYFLIIIIFNGFAVFTNGNRSVDDLITAHIGIPIFACLYLLWKILKRDPFVKAAEADIWSGKAALDAR</sequence>
<dbReference type="Gene3D" id="1.20.1740.10">
    <property type="entry name" value="Amino acid/polyamine transporter I"/>
    <property type="match status" value="1"/>
</dbReference>
<name>A0ABR1KMG3_9PEZI</name>
<feature type="domain" description="Amino acid permease/ SLC12A" evidence="6">
    <location>
        <begin position="11"/>
        <end position="334"/>
    </location>
</feature>
<proteinExistence type="predicted"/>
<evidence type="ECO:0000313" key="8">
    <source>
        <dbReference type="Proteomes" id="UP001363622"/>
    </source>
</evidence>
<feature type="transmembrane region" description="Helical" evidence="5">
    <location>
        <begin position="148"/>
        <end position="171"/>
    </location>
</feature>
<dbReference type="PIRSF" id="PIRSF006060">
    <property type="entry name" value="AA_transporter"/>
    <property type="match status" value="1"/>
</dbReference>
<dbReference type="PANTHER" id="PTHR43341:SF39">
    <property type="entry name" value="AMINO ACID TRANSPORTER (EUROFUNG)-RELATED"/>
    <property type="match status" value="1"/>
</dbReference>
<feature type="transmembrane region" description="Helical" evidence="5">
    <location>
        <begin position="350"/>
        <end position="368"/>
    </location>
</feature>
<feature type="transmembrane region" description="Helical" evidence="5">
    <location>
        <begin position="93"/>
        <end position="114"/>
    </location>
</feature>
<evidence type="ECO:0000259" key="6">
    <source>
        <dbReference type="Pfam" id="PF00324"/>
    </source>
</evidence>
<dbReference type="Proteomes" id="UP001363622">
    <property type="component" value="Unassembled WGS sequence"/>
</dbReference>
<comment type="caution">
    <text evidence="7">The sequence shown here is derived from an EMBL/GenBank/DDBJ whole genome shotgun (WGS) entry which is preliminary data.</text>
</comment>
<evidence type="ECO:0000256" key="2">
    <source>
        <dbReference type="ARBA" id="ARBA00022692"/>
    </source>
</evidence>
<keyword evidence="8" id="KW-1185">Reference proteome</keyword>
<protein>
    <submittedName>
        <fullName evidence="7">Amino acid permease-domain-containing protein</fullName>
    </submittedName>
</protein>
<dbReference type="InterPro" id="IPR004841">
    <property type="entry name" value="AA-permease/SLC12A_dom"/>
</dbReference>
<feature type="transmembrane region" description="Helical" evidence="5">
    <location>
        <begin position="241"/>
        <end position="262"/>
    </location>
</feature>
<reference evidence="7 8" key="1">
    <citation type="submission" date="2024-04" db="EMBL/GenBank/DDBJ databases">
        <title>Phyllosticta paracitricarpa is synonymous to the EU quarantine fungus P. citricarpa based on phylogenomic analyses.</title>
        <authorList>
            <consortium name="Lawrence Berkeley National Laboratory"/>
            <person name="Van Ingen-Buijs V.A."/>
            <person name="Van Westerhoven A.C."/>
            <person name="Haridas S."/>
            <person name="Skiadas P."/>
            <person name="Martin F."/>
            <person name="Groenewald J.Z."/>
            <person name="Crous P.W."/>
            <person name="Seidl M.F."/>
        </authorList>
    </citation>
    <scope>NUCLEOTIDE SEQUENCE [LARGE SCALE GENOMIC DNA]</scope>
    <source>
        <strain evidence="7 8">CBS 123371</strain>
    </source>
</reference>
<evidence type="ECO:0000256" key="3">
    <source>
        <dbReference type="ARBA" id="ARBA00022989"/>
    </source>
</evidence>
<feature type="transmembrane region" description="Helical" evidence="5">
    <location>
        <begin position="12"/>
        <end position="30"/>
    </location>
</feature>
<evidence type="ECO:0000256" key="4">
    <source>
        <dbReference type="ARBA" id="ARBA00023136"/>
    </source>
</evidence>
<feature type="transmembrane region" description="Helical" evidence="5">
    <location>
        <begin position="37"/>
        <end position="56"/>
    </location>
</feature>
<organism evidence="7 8">
    <name type="scientific">Phyllosticta citriasiana</name>
    <dbReference type="NCBI Taxonomy" id="595635"/>
    <lineage>
        <taxon>Eukaryota</taxon>
        <taxon>Fungi</taxon>
        <taxon>Dikarya</taxon>
        <taxon>Ascomycota</taxon>
        <taxon>Pezizomycotina</taxon>
        <taxon>Dothideomycetes</taxon>
        <taxon>Dothideomycetes incertae sedis</taxon>
        <taxon>Botryosphaeriales</taxon>
        <taxon>Phyllostictaceae</taxon>
        <taxon>Phyllosticta</taxon>
    </lineage>
</organism>
<keyword evidence="2 5" id="KW-0812">Transmembrane</keyword>
<keyword evidence="4 5" id="KW-0472">Membrane</keyword>
<gene>
    <name evidence="7" type="ORF">IWZ03DRAFT_440960</name>
</gene>